<protein>
    <submittedName>
        <fullName evidence="1">Uncharacterized protein</fullName>
    </submittedName>
</protein>
<dbReference type="Proteomes" id="UP000091857">
    <property type="component" value="Chromosome 2"/>
</dbReference>
<gene>
    <name evidence="1" type="ORF">MANES_02G061700v8</name>
</gene>
<name>A0ACB7I638_MANES</name>
<reference evidence="2" key="1">
    <citation type="journal article" date="2016" name="Nat. Biotechnol.">
        <title>Sequencing wild and cultivated cassava and related species reveals extensive interspecific hybridization and genetic diversity.</title>
        <authorList>
            <person name="Bredeson J.V."/>
            <person name="Lyons J.B."/>
            <person name="Prochnik S.E."/>
            <person name="Wu G.A."/>
            <person name="Ha C.M."/>
            <person name="Edsinger-Gonzales E."/>
            <person name="Grimwood J."/>
            <person name="Schmutz J."/>
            <person name="Rabbi I.Y."/>
            <person name="Egesi C."/>
            <person name="Nauluvula P."/>
            <person name="Lebot V."/>
            <person name="Ndunguru J."/>
            <person name="Mkamilo G."/>
            <person name="Bart R.S."/>
            <person name="Setter T.L."/>
            <person name="Gleadow R.M."/>
            <person name="Kulakow P."/>
            <person name="Ferguson M.E."/>
            <person name="Rounsley S."/>
            <person name="Rokhsar D.S."/>
        </authorList>
    </citation>
    <scope>NUCLEOTIDE SEQUENCE [LARGE SCALE GENOMIC DNA]</scope>
    <source>
        <strain evidence="2">cv. AM560-2</strain>
    </source>
</reference>
<evidence type="ECO:0000313" key="2">
    <source>
        <dbReference type="Proteomes" id="UP000091857"/>
    </source>
</evidence>
<evidence type="ECO:0000313" key="1">
    <source>
        <dbReference type="EMBL" id="KAG8659684.1"/>
    </source>
</evidence>
<proteinExistence type="predicted"/>
<sequence>MESNIQERPADIIRSISNPQQEERMGQHICALQPCGLSIAMETLLFSLELTTSSSFACCSKKTHGV</sequence>
<dbReference type="EMBL" id="CM004388">
    <property type="protein sequence ID" value="KAG8659684.1"/>
    <property type="molecule type" value="Genomic_DNA"/>
</dbReference>
<keyword evidence="2" id="KW-1185">Reference proteome</keyword>
<comment type="caution">
    <text evidence="1">The sequence shown here is derived from an EMBL/GenBank/DDBJ whole genome shotgun (WGS) entry which is preliminary data.</text>
</comment>
<accession>A0ACB7I638</accession>
<organism evidence="1 2">
    <name type="scientific">Manihot esculenta</name>
    <name type="common">Cassava</name>
    <name type="synonym">Jatropha manihot</name>
    <dbReference type="NCBI Taxonomy" id="3983"/>
    <lineage>
        <taxon>Eukaryota</taxon>
        <taxon>Viridiplantae</taxon>
        <taxon>Streptophyta</taxon>
        <taxon>Embryophyta</taxon>
        <taxon>Tracheophyta</taxon>
        <taxon>Spermatophyta</taxon>
        <taxon>Magnoliopsida</taxon>
        <taxon>eudicotyledons</taxon>
        <taxon>Gunneridae</taxon>
        <taxon>Pentapetalae</taxon>
        <taxon>rosids</taxon>
        <taxon>fabids</taxon>
        <taxon>Malpighiales</taxon>
        <taxon>Euphorbiaceae</taxon>
        <taxon>Crotonoideae</taxon>
        <taxon>Manihoteae</taxon>
        <taxon>Manihot</taxon>
    </lineage>
</organism>